<proteinExistence type="predicted"/>
<dbReference type="AlphaFoldDB" id="A5AIE9"/>
<evidence type="ECO:0000256" key="1">
    <source>
        <dbReference type="SAM" id="MobiDB-lite"/>
    </source>
</evidence>
<dbReference type="Pfam" id="PF20167">
    <property type="entry name" value="Transposase_32"/>
    <property type="match status" value="1"/>
</dbReference>
<evidence type="ECO:0000259" key="2">
    <source>
        <dbReference type="Pfam" id="PF20167"/>
    </source>
</evidence>
<feature type="region of interest" description="Disordered" evidence="1">
    <location>
        <begin position="1"/>
        <end position="31"/>
    </location>
</feature>
<dbReference type="EMBL" id="AM427476">
    <property type="protein sequence ID" value="CAN82200.1"/>
    <property type="molecule type" value="Genomic_DNA"/>
</dbReference>
<feature type="domain" description="Putative plant transposon protein" evidence="2">
    <location>
        <begin position="79"/>
        <end position="258"/>
    </location>
</feature>
<evidence type="ECO:0000313" key="3">
    <source>
        <dbReference type="EMBL" id="CAN82200.1"/>
    </source>
</evidence>
<organism evidence="3">
    <name type="scientific">Vitis vinifera</name>
    <name type="common">Grape</name>
    <dbReference type="NCBI Taxonomy" id="29760"/>
    <lineage>
        <taxon>Eukaryota</taxon>
        <taxon>Viridiplantae</taxon>
        <taxon>Streptophyta</taxon>
        <taxon>Embryophyta</taxon>
        <taxon>Tracheophyta</taxon>
        <taxon>Spermatophyta</taxon>
        <taxon>Magnoliopsida</taxon>
        <taxon>eudicotyledons</taxon>
        <taxon>Gunneridae</taxon>
        <taxon>Pentapetalae</taxon>
        <taxon>rosids</taxon>
        <taxon>Vitales</taxon>
        <taxon>Vitaceae</taxon>
        <taxon>Viteae</taxon>
        <taxon>Vitis</taxon>
    </lineage>
</organism>
<feature type="region of interest" description="Disordered" evidence="1">
    <location>
        <begin position="359"/>
        <end position="386"/>
    </location>
</feature>
<sequence length="468" mass="53123">MAPRRETRTSRAQGKRPVEPSQPEQPEARRKARFDMALFSSNEDYQRYKQKFAQRKVIPGRSVNFSQLQHFGFEGLFGRMGWLPVVTISEPVFPTLVRAFYSRASYEVGGPVLSTVRGVQIRLSPESICRILDILSVGLRVYEAKVWPTVPGFEPREAVQRLCGLADPQGMGKPSAHSLTVTSRVLHHMICSILLPRGGHLDEVSYLEAFIVDSILTGKRIHVGYLMMMHMIPCVESSTRVLPYGRFLTRAFKDAGIDLSRETDIEAPTTYDTYDAQSLGRMKFEKAPDGSWVRKTERQARGHDQIHPGVEEEAEIREMEAGLDPQRDFEHRGPDVDIPPPHQSEGIHCEATFSEPMMTEPSFTADPSSQPSFTELPSQPPHATDYPPWMDLSAQISSLRTRMEELGVVHDTRFSSIEDHIDQSEASFTSQFEHLVQRIERLESRQESHHEEMMAYLRSVFPPPPPQP</sequence>
<accession>A5AIE9</accession>
<feature type="compositionally biased region" description="Polar residues" evidence="1">
    <location>
        <begin position="361"/>
        <end position="377"/>
    </location>
</feature>
<name>A5AIE9_VITVI</name>
<gene>
    <name evidence="3" type="ORF">VITISV_007616</name>
</gene>
<dbReference type="InterPro" id="IPR046796">
    <property type="entry name" value="Transposase_32_dom"/>
</dbReference>
<reference evidence="3" key="1">
    <citation type="journal article" date="2007" name="PLoS ONE">
        <title>The first genome sequence of an elite grapevine cultivar (Pinot noir Vitis vinifera L.): coping with a highly heterozygous genome.</title>
        <authorList>
            <person name="Velasco R."/>
            <person name="Zharkikh A."/>
            <person name="Troggio M."/>
            <person name="Cartwright D.A."/>
            <person name="Cestaro A."/>
            <person name="Pruss D."/>
            <person name="Pindo M."/>
            <person name="FitzGerald L.M."/>
            <person name="Vezzulli S."/>
            <person name="Reid J."/>
            <person name="Malacarne G."/>
            <person name="Iliev D."/>
            <person name="Coppola G."/>
            <person name="Wardell B."/>
            <person name="Micheletti D."/>
            <person name="Macalma T."/>
            <person name="Facci M."/>
            <person name="Mitchell J.T."/>
            <person name="Perazzolli M."/>
            <person name="Eldredge G."/>
            <person name="Gatto P."/>
            <person name="Oyzerski R."/>
            <person name="Moretto M."/>
            <person name="Gutin N."/>
            <person name="Stefanini M."/>
            <person name="Chen Y."/>
            <person name="Segala C."/>
            <person name="Davenport C."/>
            <person name="Dematte L."/>
            <person name="Mraz A."/>
            <person name="Battilana J."/>
            <person name="Stormo K."/>
            <person name="Costa F."/>
            <person name="Tao Q."/>
            <person name="Si-Ammour A."/>
            <person name="Harkins T."/>
            <person name="Lackey A."/>
            <person name="Perbost C."/>
            <person name="Taillon B."/>
            <person name="Stella A."/>
            <person name="Solovyev V."/>
            <person name="Fawcett J.A."/>
            <person name="Sterck L."/>
            <person name="Vandepoele K."/>
            <person name="Grando S.M."/>
            <person name="Toppo S."/>
            <person name="Moser C."/>
            <person name="Lanchbury J."/>
            <person name="Bogden R."/>
            <person name="Skolnick M."/>
            <person name="Sgaramella V."/>
            <person name="Bhatnagar S.K."/>
            <person name="Fontana P."/>
            <person name="Gutin A."/>
            <person name="Van de Peer Y."/>
            <person name="Salamini F."/>
            <person name="Viola R."/>
        </authorList>
    </citation>
    <scope>NUCLEOTIDE SEQUENCE</scope>
</reference>
<protein>
    <recommendedName>
        <fullName evidence="2">Putative plant transposon protein domain-containing protein</fullName>
    </recommendedName>
</protein>